<dbReference type="PANTHER" id="PTHR43133">
    <property type="entry name" value="RNA POLYMERASE ECF-TYPE SIGMA FACTO"/>
    <property type="match status" value="1"/>
</dbReference>
<proteinExistence type="inferred from homology"/>
<evidence type="ECO:0000256" key="4">
    <source>
        <dbReference type="ARBA" id="ARBA00023125"/>
    </source>
</evidence>
<dbReference type="InterPro" id="IPR014284">
    <property type="entry name" value="RNA_pol_sigma-70_dom"/>
</dbReference>
<evidence type="ECO:0000259" key="7">
    <source>
        <dbReference type="Pfam" id="PF04545"/>
    </source>
</evidence>
<dbReference type="InterPro" id="IPR013324">
    <property type="entry name" value="RNA_pol_sigma_r3/r4-like"/>
</dbReference>
<dbReference type="Gene3D" id="1.10.10.10">
    <property type="entry name" value="Winged helix-like DNA-binding domain superfamily/Winged helix DNA-binding domain"/>
    <property type="match status" value="1"/>
</dbReference>
<feature type="domain" description="RNA polymerase sigma-70 region 4" evidence="7">
    <location>
        <begin position="114"/>
        <end position="161"/>
    </location>
</feature>
<feature type="domain" description="RNA polymerase sigma-70 region 2" evidence="6">
    <location>
        <begin position="21"/>
        <end position="81"/>
    </location>
</feature>
<evidence type="ECO:0000256" key="2">
    <source>
        <dbReference type="ARBA" id="ARBA00023015"/>
    </source>
</evidence>
<dbReference type="Gene3D" id="1.10.1740.10">
    <property type="match status" value="1"/>
</dbReference>
<keyword evidence="9" id="KW-1185">Reference proteome</keyword>
<dbReference type="SUPFAM" id="SSF88946">
    <property type="entry name" value="Sigma2 domain of RNA polymerase sigma factors"/>
    <property type="match status" value="1"/>
</dbReference>
<dbReference type="RefSeq" id="WP_380618979.1">
    <property type="nucleotide sequence ID" value="NZ_JBHSDK010000010.1"/>
</dbReference>
<evidence type="ECO:0000256" key="3">
    <source>
        <dbReference type="ARBA" id="ARBA00023082"/>
    </source>
</evidence>
<keyword evidence="2" id="KW-0805">Transcription regulation</keyword>
<keyword evidence="5" id="KW-0804">Transcription</keyword>
<evidence type="ECO:0000313" key="9">
    <source>
        <dbReference type="Proteomes" id="UP001595823"/>
    </source>
</evidence>
<dbReference type="InterPro" id="IPR036388">
    <property type="entry name" value="WH-like_DNA-bd_sf"/>
</dbReference>
<dbReference type="InterPro" id="IPR007627">
    <property type="entry name" value="RNA_pol_sigma70_r2"/>
</dbReference>
<dbReference type="NCBIfam" id="TIGR02937">
    <property type="entry name" value="sigma70-ECF"/>
    <property type="match status" value="1"/>
</dbReference>
<dbReference type="Pfam" id="PF04542">
    <property type="entry name" value="Sigma70_r2"/>
    <property type="match status" value="1"/>
</dbReference>
<dbReference type="InterPro" id="IPR039425">
    <property type="entry name" value="RNA_pol_sigma-70-like"/>
</dbReference>
<evidence type="ECO:0000256" key="5">
    <source>
        <dbReference type="ARBA" id="ARBA00023163"/>
    </source>
</evidence>
<dbReference type="Pfam" id="PF04545">
    <property type="entry name" value="Sigma70_r4"/>
    <property type="match status" value="1"/>
</dbReference>
<keyword evidence="4" id="KW-0238">DNA-binding</keyword>
<name>A0ABV8TWP4_9ACTN</name>
<comment type="similarity">
    <text evidence="1">Belongs to the sigma-70 factor family. ECF subfamily.</text>
</comment>
<accession>A0ABV8TWP4</accession>
<sequence>MKKAPTSADDEFRDYVEARSAGLHRIAYLLSGDWSTAEDLVQTALTKTYLSWSRIRDRESIDAYARRVLYNTNVSWWRKRSNREQPVDRFPDRGAADDFTEELARREYMWKQVATLPKRQRAVIVLRYYENKTDKDIAAFLGVSLGTVKSQASRALASLRKRMGATIETDFGRRRSTIAGEAS</sequence>
<dbReference type="InterPro" id="IPR007630">
    <property type="entry name" value="RNA_pol_sigma70_r4"/>
</dbReference>
<dbReference type="InterPro" id="IPR014325">
    <property type="entry name" value="RNA_pol_sigma-E_actinobac"/>
</dbReference>
<dbReference type="NCBIfam" id="TIGR02983">
    <property type="entry name" value="SigE-fam_strep"/>
    <property type="match status" value="1"/>
</dbReference>
<organism evidence="8 9">
    <name type="scientific">Salininema proteolyticum</name>
    <dbReference type="NCBI Taxonomy" id="1607685"/>
    <lineage>
        <taxon>Bacteria</taxon>
        <taxon>Bacillati</taxon>
        <taxon>Actinomycetota</taxon>
        <taxon>Actinomycetes</taxon>
        <taxon>Glycomycetales</taxon>
        <taxon>Glycomycetaceae</taxon>
        <taxon>Salininema</taxon>
    </lineage>
</organism>
<dbReference type="SUPFAM" id="SSF88659">
    <property type="entry name" value="Sigma3 and sigma4 domains of RNA polymerase sigma factors"/>
    <property type="match status" value="1"/>
</dbReference>
<protein>
    <submittedName>
        <fullName evidence="8">SigE family RNA polymerase sigma factor</fullName>
    </submittedName>
</protein>
<comment type="caution">
    <text evidence="8">The sequence shown here is derived from an EMBL/GenBank/DDBJ whole genome shotgun (WGS) entry which is preliminary data.</text>
</comment>
<keyword evidence="3" id="KW-0731">Sigma factor</keyword>
<evidence type="ECO:0000259" key="6">
    <source>
        <dbReference type="Pfam" id="PF04542"/>
    </source>
</evidence>
<dbReference type="CDD" id="cd06171">
    <property type="entry name" value="Sigma70_r4"/>
    <property type="match status" value="1"/>
</dbReference>
<dbReference type="PANTHER" id="PTHR43133:SF50">
    <property type="entry name" value="ECF RNA POLYMERASE SIGMA FACTOR SIGM"/>
    <property type="match status" value="1"/>
</dbReference>
<gene>
    <name evidence="8" type="ORF">ACFPET_06605</name>
</gene>
<evidence type="ECO:0000313" key="8">
    <source>
        <dbReference type="EMBL" id="MFC4334865.1"/>
    </source>
</evidence>
<evidence type="ECO:0000256" key="1">
    <source>
        <dbReference type="ARBA" id="ARBA00010641"/>
    </source>
</evidence>
<dbReference type="InterPro" id="IPR013325">
    <property type="entry name" value="RNA_pol_sigma_r2"/>
</dbReference>
<dbReference type="Proteomes" id="UP001595823">
    <property type="component" value="Unassembled WGS sequence"/>
</dbReference>
<dbReference type="EMBL" id="JBHSDK010000010">
    <property type="protein sequence ID" value="MFC4334865.1"/>
    <property type="molecule type" value="Genomic_DNA"/>
</dbReference>
<reference evidence="9" key="1">
    <citation type="journal article" date="2019" name="Int. J. Syst. Evol. Microbiol.">
        <title>The Global Catalogue of Microorganisms (GCM) 10K type strain sequencing project: providing services to taxonomists for standard genome sequencing and annotation.</title>
        <authorList>
            <consortium name="The Broad Institute Genomics Platform"/>
            <consortium name="The Broad Institute Genome Sequencing Center for Infectious Disease"/>
            <person name="Wu L."/>
            <person name="Ma J."/>
        </authorList>
    </citation>
    <scope>NUCLEOTIDE SEQUENCE [LARGE SCALE GENOMIC DNA]</scope>
    <source>
        <strain evidence="9">IBRC-M 10908</strain>
    </source>
</reference>